<dbReference type="AlphaFoldDB" id="Q2IXG5"/>
<dbReference type="RefSeq" id="WP_011441280.1">
    <property type="nucleotide sequence ID" value="NC_007778.1"/>
</dbReference>
<protein>
    <recommendedName>
        <fullName evidence="2">AB hydrolase-1 domain-containing protein</fullName>
    </recommendedName>
</protein>
<dbReference type="Gene3D" id="3.40.50.1820">
    <property type="entry name" value="alpha/beta hydrolase"/>
    <property type="match status" value="1"/>
</dbReference>
<dbReference type="STRING" id="316058.RPB_2390"/>
<evidence type="ECO:0000313" key="4">
    <source>
        <dbReference type="Proteomes" id="UP000008809"/>
    </source>
</evidence>
<dbReference type="Pfam" id="PF00561">
    <property type="entry name" value="Abhydrolase_1"/>
    <property type="match status" value="1"/>
</dbReference>
<sequence length="277" mass="30408">MTRGIAVLLTLCIVSAAAYFTASKWAIRHETLTFFDAARNRPVAVDIAVRRDKELQAEAGLIELPVALLNHGNTVRFTEYSFLANLFAARGYMAVSIQHDLDSDAPLVTKVGEPYVGRLPVYQRGIANIEFAVKQLAVLQPNADYEHLTMVGHSNGGDISMYYAKLHPDRIRKVVTLDNLRVPFMIDGKFRILSFRSQDPVFKPDPGVVPDQEICDKAGITVVNTGFQHVDMSDRGPDDVKASISSALDQFLDTEGVRPGPVKARPAPSSGAMAQVR</sequence>
<reference evidence="3 4" key="1">
    <citation type="submission" date="2006-01" db="EMBL/GenBank/DDBJ databases">
        <title>Complete sequence of Rhodopseudomonas palustris HaA2.</title>
        <authorList>
            <consortium name="US DOE Joint Genome Institute"/>
            <person name="Copeland A."/>
            <person name="Lucas S."/>
            <person name="Lapidus A."/>
            <person name="Barry K."/>
            <person name="Detter J.C."/>
            <person name="Glavina T."/>
            <person name="Hammon N."/>
            <person name="Israni S."/>
            <person name="Pitluck S."/>
            <person name="Chain P."/>
            <person name="Malfatti S."/>
            <person name="Shin M."/>
            <person name="Vergez L."/>
            <person name="Schmutz J."/>
            <person name="Larimer F."/>
            <person name="Land M."/>
            <person name="Hauser L."/>
            <person name="Pelletier D.A."/>
            <person name="Kyrpides N."/>
            <person name="Anderson I."/>
            <person name="Oda Y."/>
            <person name="Harwood C.S."/>
            <person name="Richardson P."/>
        </authorList>
    </citation>
    <scope>NUCLEOTIDE SEQUENCE [LARGE SCALE GENOMIC DNA]</scope>
    <source>
        <strain evidence="3 4">HaA2</strain>
    </source>
</reference>
<proteinExistence type="predicted"/>
<dbReference type="SUPFAM" id="SSF53474">
    <property type="entry name" value="alpha/beta-Hydrolases"/>
    <property type="match status" value="1"/>
</dbReference>
<dbReference type="KEGG" id="rpb:RPB_2390"/>
<dbReference type="ESTHER" id="rhop2-q2ixg5">
    <property type="family name" value="Chlorophyllase"/>
</dbReference>
<dbReference type="OrthoDB" id="9814760at2"/>
<organism evidence="3 4">
    <name type="scientific">Rhodopseudomonas palustris (strain HaA2)</name>
    <dbReference type="NCBI Taxonomy" id="316058"/>
    <lineage>
        <taxon>Bacteria</taxon>
        <taxon>Pseudomonadati</taxon>
        <taxon>Pseudomonadota</taxon>
        <taxon>Alphaproteobacteria</taxon>
        <taxon>Hyphomicrobiales</taxon>
        <taxon>Nitrobacteraceae</taxon>
        <taxon>Rhodopseudomonas</taxon>
    </lineage>
</organism>
<dbReference type="InterPro" id="IPR029058">
    <property type="entry name" value="AB_hydrolase_fold"/>
</dbReference>
<keyword evidence="4" id="KW-1185">Reference proteome</keyword>
<dbReference type="HOGENOM" id="CLU_086364_0_0_5"/>
<dbReference type="Proteomes" id="UP000008809">
    <property type="component" value="Chromosome"/>
</dbReference>
<name>Q2IXG5_RHOP2</name>
<dbReference type="InterPro" id="IPR000073">
    <property type="entry name" value="AB_hydrolase_1"/>
</dbReference>
<accession>Q2IXG5</accession>
<dbReference type="EMBL" id="CP000250">
    <property type="protein sequence ID" value="ABD07095.1"/>
    <property type="molecule type" value="Genomic_DNA"/>
</dbReference>
<dbReference type="eggNOG" id="COG1073">
    <property type="taxonomic scope" value="Bacteria"/>
</dbReference>
<feature type="region of interest" description="Disordered" evidence="1">
    <location>
        <begin position="255"/>
        <end position="277"/>
    </location>
</feature>
<evidence type="ECO:0000259" key="2">
    <source>
        <dbReference type="Pfam" id="PF00561"/>
    </source>
</evidence>
<evidence type="ECO:0000313" key="3">
    <source>
        <dbReference type="EMBL" id="ABD07095.1"/>
    </source>
</evidence>
<feature type="domain" description="AB hydrolase-1" evidence="2">
    <location>
        <begin position="143"/>
        <end position="187"/>
    </location>
</feature>
<evidence type="ECO:0000256" key="1">
    <source>
        <dbReference type="SAM" id="MobiDB-lite"/>
    </source>
</evidence>
<gene>
    <name evidence="3" type="ordered locus">RPB_2390</name>
</gene>